<reference evidence="1" key="1">
    <citation type="journal article" date="2017" name="Gigascience">
        <title>The first near-complete assembly of the hexaploid bread wheat genome, Triticum aestivum.</title>
        <authorList>
            <person name="Zimin A.V."/>
            <person name="Puiu D."/>
            <person name="Hall R."/>
            <person name="Kingan S."/>
            <person name="Clavijo B.J."/>
            <person name="Salzberg S.L."/>
        </authorList>
    </citation>
    <scope>NUCLEOTIDE SEQUENCE</scope>
    <source>
        <tissue evidence="1">Leaf</tissue>
    </source>
</reference>
<dbReference type="AlphaFoldDB" id="A0A9R1JTX5"/>
<protein>
    <submittedName>
        <fullName evidence="1">Uncharacterized protein</fullName>
    </submittedName>
</protein>
<dbReference type="Proteomes" id="UP000815260">
    <property type="component" value="Chromosome 3B"/>
</dbReference>
<evidence type="ECO:0000313" key="1">
    <source>
        <dbReference type="EMBL" id="KAF7029500.1"/>
    </source>
</evidence>
<gene>
    <name evidence="1" type="ORF">CFC21_041228</name>
</gene>
<feature type="non-terminal residue" evidence="1">
    <location>
        <position position="1"/>
    </location>
</feature>
<sequence length="38" mass="4095">DEKLMAEMSQKALNAARPNASADIIRHICSLIGPTNLT</sequence>
<reference evidence="1" key="2">
    <citation type="submission" date="2020-03" db="EMBL/GenBank/DDBJ databases">
        <title>The second near-complete assembly of the hexaploid bread wheat (Triticum aestivum) genome.</title>
        <authorList>
            <person name="Zimin A.V."/>
            <person name="Puiu D."/>
            <person name="Shumante A."/>
            <person name="Alonge M."/>
            <person name="Salzberg S.L."/>
        </authorList>
    </citation>
    <scope>NUCLEOTIDE SEQUENCE</scope>
    <source>
        <tissue evidence="1">Leaf</tissue>
    </source>
</reference>
<accession>A0A9R1JTX5</accession>
<organism evidence="1">
    <name type="scientific">Triticum aestivum</name>
    <name type="common">Wheat</name>
    <dbReference type="NCBI Taxonomy" id="4565"/>
    <lineage>
        <taxon>Eukaryota</taxon>
        <taxon>Viridiplantae</taxon>
        <taxon>Streptophyta</taxon>
        <taxon>Embryophyta</taxon>
        <taxon>Tracheophyta</taxon>
        <taxon>Spermatophyta</taxon>
        <taxon>Magnoliopsida</taxon>
        <taxon>Liliopsida</taxon>
        <taxon>Poales</taxon>
        <taxon>Poaceae</taxon>
        <taxon>BOP clade</taxon>
        <taxon>Pooideae</taxon>
        <taxon>Triticodae</taxon>
        <taxon>Triticeae</taxon>
        <taxon>Triticinae</taxon>
        <taxon>Triticum</taxon>
    </lineage>
</organism>
<name>A0A9R1JTX5_WHEAT</name>
<proteinExistence type="predicted"/>
<dbReference type="OrthoDB" id="20273at2759"/>
<dbReference type="EMBL" id="CM022218">
    <property type="protein sequence ID" value="KAF7029500.1"/>
    <property type="molecule type" value="Genomic_DNA"/>
</dbReference>
<comment type="caution">
    <text evidence="1">The sequence shown here is derived from an EMBL/GenBank/DDBJ whole genome shotgun (WGS) entry which is preliminary data.</text>
</comment>